<dbReference type="CDD" id="cd02209">
    <property type="entry name" value="cupin_XRE_C"/>
    <property type="match status" value="1"/>
</dbReference>
<gene>
    <name evidence="3" type="ORF">C7410_105165</name>
</gene>
<dbReference type="GO" id="GO:0005829">
    <property type="term" value="C:cytosol"/>
    <property type="evidence" value="ECO:0007669"/>
    <property type="project" value="TreeGrafter"/>
</dbReference>
<dbReference type="Gene3D" id="2.60.120.10">
    <property type="entry name" value="Jelly Rolls"/>
    <property type="match status" value="1"/>
</dbReference>
<feature type="domain" description="HTH cro/C1-type" evidence="2">
    <location>
        <begin position="11"/>
        <end position="65"/>
    </location>
</feature>
<name>A0A2V4U9S0_9BURK</name>
<dbReference type="EMBL" id="QJSQ01000005">
    <property type="protein sequence ID" value="PYE24940.1"/>
    <property type="molecule type" value="Genomic_DNA"/>
</dbReference>
<dbReference type="GO" id="GO:0003700">
    <property type="term" value="F:DNA-binding transcription factor activity"/>
    <property type="evidence" value="ECO:0007669"/>
    <property type="project" value="TreeGrafter"/>
</dbReference>
<dbReference type="SMART" id="SM00530">
    <property type="entry name" value="HTH_XRE"/>
    <property type="match status" value="1"/>
</dbReference>
<dbReference type="SUPFAM" id="SSF51182">
    <property type="entry name" value="RmlC-like cupins"/>
    <property type="match status" value="1"/>
</dbReference>
<dbReference type="PROSITE" id="PS50943">
    <property type="entry name" value="HTH_CROC1"/>
    <property type="match status" value="1"/>
</dbReference>
<dbReference type="Pfam" id="PF01381">
    <property type="entry name" value="HTH_3"/>
    <property type="match status" value="1"/>
</dbReference>
<accession>A0A2V4U9S0</accession>
<dbReference type="InterPro" id="IPR014710">
    <property type="entry name" value="RmlC-like_jellyroll"/>
</dbReference>
<keyword evidence="1" id="KW-0238">DNA-binding</keyword>
<dbReference type="RefSeq" id="WP_110854729.1">
    <property type="nucleotide sequence ID" value="NZ_QJSQ01000005.1"/>
</dbReference>
<dbReference type="InterPro" id="IPR011051">
    <property type="entry name" value="RmlC_Cupin_sf"/>
</dbReference>
<dbReference type="SUPFAM" id="SSF47413">
    <property type="entry name" value="lambda repressor-like DNA-binding domains"/>
    <property type="match status" value="1"/>
</dbReference>
<dbReference type="GO" id="GO:0003677">
    <property type="term" value="F:DNA binding"/>
    <property type="evidence" value="ECO:0007669"/>
    <property type="project" value="UniProtKB-KW"/>
</dbReference>
<protein>
    <submittedName>
        <fullName evidence="3">XRE family transcriptional regulator</fullName>
    </submittedName>
</protein>
<dbReference type="InterPro" id="IPR013096">
    <property type="entry name" value="Cupin_2"/>
</dbReference>
<dbReference type="AlphaFoldDB" id="A0A2V4U9S0"/>
<dbReference type="Pfam" id="PF07883">
    <property type="entry name" value="Cupin_2"/>
    <property type="match status" value="1"/>
</dbReference>
<dbReference type="CDD" id="cd00093">
    <property type="entry name" value="HTH_XRE"/>
    <property type="match status" value="1"/>
</dbReference>
<proteinExistence type="predicted"/>
<dbReference type="InterPro" id="IPR001387">
    <property type="entry name" value="Cro/C1-type_HTH"/>
</dbReference>
<dbReference type="Proteomes" id="UP000247772">
    <property type="component" value="Unassembled WGS sequence"/>
</dbReference>
<sequence>MDIHTHIARRLRELRDAKGWSLEALAERSSVSRSNISLIERGQSSPTAVVLDKLATALGVPLASIFEAPGGDARQPPSPHAAARDQAVWTDPGSGYVRRNLSPPAWSPIQLVEVHFPPGQRVAYDTSLRDAEIHQQVWVLEGEMEMTVGERVWRLETGDCLAMRLDCPIVYRNPTNEPARYVVALCRITN</sequence>
<dbReference type="PANTHER" id="PTHR46797">
    <property type="entry name" value="HTH-TYPE TRANSCRIPTIONAL REGULATOR"/>
    <property type="match status" value="1"/>
</dbReference>
<dbReference type="InterPro" id="IPR010982">
    <property type="entry name" value="Lambda_DNA-bd_dom_sf"/>
</dbReference>
<evidence type="ECO:0000256" key="1">
    <source>
        <dbReference type="ARBA" id="ARBA00023125"/>
    </source>
</evidence>
<organism evidence="3 4">
    <name type="scientific">Paraburkholderia silvatlantica</name>
    <dbReference type="NCBI Taxonomy" id="321895"/>
    <lineage>
        <taxon>Bacteria</taxon>
        <taxon>Pseudomonadati</taxon>
        <taxon>Pseudomonadota</taxon>
        <taxon>Betaproteobacteria</taxon>
        <taxon>Burkholderiales</taxon>
        <taxon>Burkholderiaceae</taxon>
        <taxon>Paraburkholderia</taxon>
    </lineage>
</organism>
<dbReference type="OrthoDB" id="73827at2"/>
<dbReference type="PANTHER" id="PTHR46797:SF10">
    <property type="entry name" value="BLR1115 PROTEIN"/>
    <property type="match status" value="1"/>
</dbReference>
<comment type="caution">
    <text evidence="3">The sequence shown here is derived from an EMBL/GenBank/DDBJ whole genome shotgun (WGS) entry which is preliminary data.</text>
</comment>
<dbReference type="InterPro" id="IPR050807">
    <property type="entry name" value="TransReg_Diox_bact_type"/>
</dbReference>
<evidence type="ECO:0000259" key="2">
    <source>
        <dbReference type="PROSITE" id="PS50943"/>
    </source>
</evidence>
<evidence type="ECO:0000313" key="4">
    <source>
        <dbReference type="Proteomes" id="UP000247772"/>
    </source>
</evidence>
<dbReference type="Gene3D" id="1.10.260.40">
    <property type="entry name" value="lambda repressor-like DNA-binding domains"/>
    <property type="match status" value="1"/>
</dbReference>
<evidence type="ECO:0000313" key="3">
    <source>
        <dbReference type="EMBL" id="PYE24940.1"/>
    </source>
</evidence>
<reference evidence="3 4" key="1">
    <citation type="submission" date="2018-06" db="EMBL/GenBank/DDBJ databases">
        <title>Genomic Encyclopedia of Type Strains, Phase IV (KMG-V): Genome sequencing to study the core and pangenomes of soil and plant-associated prokaryotes.</title>
        <authorList>
            <person name="Whitman W."/>
        </authorList>
    </citation>
    <scope>NUCLEOTIDE SEQUENCE [LARGE SCALE GENOMIC DNA]</scope>
    <source>
        <strain evidence="3 4">SRCL-318</strain>
    </source>
</reference>